<feature type="transmembrane region" description="Helical" evidence="10">
    <location>
        <begin position="125"/>
        <end position="148"/>
    </location>
</feature>
<keyword evidence="5" id="KW-0808">Transferase</keyword>
<evidence type="ECO:0000256" key="2">
    <source>
        <dbReference type="ARBA" id="ARBA00004922"/>
    </source>
</evidence>
<evidence type="ECO:0000256" key="8">
    <source>
        <dbReference type="ARBA" id="ARBA00022989"/>
    </source>
</evidence>
<protein>
    <recommendedName>
        <fullName evidence="10">Mannosyltransferase</fullName>
        <ecNumber evidence="10">2.4.1.-</ecNumber>
    </recommendedName>
</protein>
<dbReference type="OrthoDB" id="497541at2759"/>
<keyword evidence="12" id="KW-1185">Reference proteome</keyword>
<comment type="caution">
    <text evidence="11">The sequence shown here is derived from an EMBL/GenBank/DDBJ whole genome shotgun (WGS) entry which is preliminary data.</text>
</comment>
<dbReference type="PANTHER" id="PTHR22760">
    <property type="entry name" value="GLYCOSYLTRANSFERASE"/>
    <property type="match status" value="1"/>
</dbReference>
<evidence type="ECO:0000256" key="10">
    <source>
        <dbReference type="RuleBase" id="RU363075"/>
    </source>
</evidence>
<gene>
    <name evidence="11" type="ORF">BB560_003425</name>
</gene>
<evidence type="ECO:0000256" key="5">
    <source>
        <dbReference type="ARBA" id="ARBA00022679"/>
    </source>
</evidence>
<dbReference type="EMBL" id="MBFS01000599">
    <property type="protein sequence ID" value="PVV02128.1"/>
    <property type="molecule type" value="Genomic_DNA"/>
</dbReference>
<dbReference type="GO" id="GO:0006487">
    <property type="term" value="P:protein N-linked glycosylation"/>
    <property type="evidence" value="ECO:0007669"/>
    <property type="project" value="TreeGrafter"/>
</dbReference>
<dbReference type="Pfam" id="PF03901">
    <property type="entry name" value="Glyco_transf_22"/>
    <property type="match status" value="1"/>
</dbReference>
<feature type="non-terminal residue" evidence="11">
    <location>
        <position position="1"/>
    </location>
</feature>
<keyword evidence="9 10" id="KW-0472">Membrane</keyword>
<dbReference type="AlphaFoldDB" id="A0A2T9ZC04"/>
<feature type="transmembrane region" description="Helical" evidence="10">
    <location>
        <begin position="181"/>
        <end position="202"/>
    </location>
</feature>
<comment type="pathway">
    <text evidence="2">Protein modification; protein glycosylation.</text>
</comment>
<feature type="transmembrane region" description="Helical" evidence="10">
    <location>
        <begin position="70"/>
        <end position="90"/>
    </location>
</feature>
<dbReference type="GO" id="GO:0000026">
    <property type="term" value="F:alpha-1,2-mannosyltransferase activity"/>
    <property type="evidence" value="ECO:0007669"/>
    <property type="project" value="TreeGrafter"/>
</dbReference>
<accession>A0A2T9ZC04</accession>
<dbReference type="GO" id="GO:0005789">
    <property type="term" value="C:endoplasmic reticulum membrane"/>
    <property type="evidence" value="ECO:0007669"/>
    <property type="project" value="UniProtKB-SubCell"/>
</dbReference>
<feature type="transmembrane region" description="Helical" evidence="10">
    <location>
        <begin position="339"/>
        <end position="366"/>
    </location>
</feature>
<sequence>ILSAISVPIQDCDEVYNYWEPFHFLLFGHGKQTWEFAPQYSLRSWFPLKLYYYLVKSITHVFKFDTKIQVFYAVRICISMFSGVCDLLFVRSIRNTLSMQLMTLSYAFGMIPFPKAEKSREKLRICFILLFSISATVFGWPYSAILVVPPILEYLFNFGSITNPSNETQNKNFISRTVSKAMTLFFIAFICTLLTVLPSIIFDSYYYQKVTFPSLNQVLYNVIPKYFDPVNYQLIGPNLYGTEHWSYYFVNSVINWNLIFVFACAAIPLLAFHYILLKSSVLKVKSKQKSKLNNSDVVHTSSNLVQNYFLIFTRLLPPYLLFFVLSTQPHKEERFLYPIYPLFCFAAGTSIELLLSISDAFAAKYIPRSKKVWMAFAKTLLLFLAAFSAILGLSRSFALYRNYKSEIEIYKFLPFDSTADLNSFMLNSQRNDKEMMNSIKTSEYYSFDAKRTVCIGKDWYRFPSQFHLPLEYKLVFLRSRFDGLLPGDFLPVEKSGSVIESTSAYVNDTNCLNRFEDSHVVAGDPRKACDYIVDVNHTPNISENENEDEIEPNYSKRTKEYSKVKCLPHLNSSESPIWIRTFYFGKYITGLLDKLFSKNSSNRWGEICLLKPAASE</sequence>
<feature type="transmembrane region" description="Helical" evidence="10">
    <location>
        <begin position="308"/>
        <end position="327"/>
    </location>
</feature>
<evidence type="ECO:0000256" key="6">
    <source>
        <dbReference type="ARBA" id="ARBA00022692"/>
    </source>
</evidence>
<keyword evidence="6 10" id="KW-0812">Transmembrane</keyword>
<evidence type="ECO:0000313" key="12">
    <source>
        <dbReference type="Proteomes" id="UP000245609"/>
    </source>
</evidence>
<name>A0A2T9ZC04_9FUNG</name>
<keyword evidence="7 10" id="KW-0256">Endoplasmic reticulum</keyword>
<keyword evidence="8 10" id="KW-1133">Transmembrane helix</keyword>
<keyword evidence="4 10" id="KW-0328">Glycosyltransferase</keyword>
<dbReference type="EC" id="2.4.1.-" evidence="10"/>
<feature type="transmembrane region" description="Helical" evidence="10">
    <location>
        <begin position="254"/>
        <end position="276"/>
    </location>
</feature>
<dbReference type="STRING" id="133381.A0A2T9ZC04"/>
<evidence type="ECO:0000256" key="9">
    <source>
        <dbReference type="ARBA" id="ARBA00023136"/>
    </source>
</evidence>
<evidence type="ECO:0000256" key="4">
    <source>
        <dbReference type="ARBA" id="ARBA00022676"/>
    </source>
</evidence>
<evidence type="ECO:0000313" key="11">
    <source>
        <dbReference type="EMBL" id="PVV02128.1"/>
    </source>
</evidence>
<evidence type="ECO:0000256" key="3">
    <source>
        <dbReference type="ARBA" id="ARBA00007063"/>
    </source>
</evidence>
<dbReference type="Proteomes" id="UP000245609">
    <property type="component" value="Unassembled WGS sequence"/>
</dbReference>
<dbReference type="UniPathway" id="UPA00378"/>
<comment type="subcellular location">
    <subcellularLocation>
        <location evidence="1 10">Endoplasmic reticulum membrane</location>
        <topology evidence="1 10">Multi-pass membrane protein</topology>
    </subcellularLocation>
</comment>
<dbReference type="PANTHER" id="PTHR22760:SF2">
    <property type="entry name" value="ALPHA-1,2-MANNOSYLTRANSFERASE ALG9"/>
    <property type="match status" value="1"/>
</dbReference>
<dbReference type="InterPro" id="IPR005599">
    <property type="entry name" value="GPI_mannosylTrfase"/>
</dbReference>
<reference evidence="11 12" key="1">
    <citation type="journal article" date="2018" name="MBio">
        <title>Comparative Genomics Reveals the Core Gene Toolbox for the Fungus-Insect Symbiosis.</title>
        <authorList>
            <person name="Wang Y."/>
            <person name="Stata M."/>
            <person name="Wang W."/>
            <person name="Stajich J.E."/>
            <person name="White M.M."/>
            <person name="Moncalvo J.M."/>
        </authorList>
    </citation>
    <scope>NUCLEOTIDE SEQUENCE [LARGE SCALE GENOMIC DNA]</scope>
    <source>
        <strain evidence="11 12">SC-DP-2</strain>
    </source>
</reference>
<proteinExistence type="inferred from homology"/>
<evidence type="ECO:0000256" key="7">
    <source>
        <dbReference type="ARBA" id="ARBA00022824"/>
    </source>
</evidence>
<organism evidence="11 12">
    <name type="scientific">Smittium megazygosporum</name>
    <dbReference type="NCBI Taxonomy" id="133381"/>
    <lineage>
        <taxon>Eukaryota</taxon>
        <taxon>Fungi</taxon>
        <taxon>Fungi incertae sedis</taxon>
        <taxon>Zoopagomycota</taxon>
        <taxon>Kickxellomycotina</taxon>
        <taxon>Harpellomycetes</taxon>
        <taxon>Harpellales</taxon>
        <taxon>Legeriomycetaceae</taxon>
        <taxon>Smittium</taxon>
    </lineage>
</organism>
<feature type="transmembrane region" description="Helical" evidence="10">
    <location>
        <begin position="372"/>
        <end position="394"/>
    </location>
</feature>
<evidence type="ECO:0000256" key="1">
    <source>
        <dbReference type="ARBA" id="ARBA00004477"/>
    </source>
</evidence>
<comment type="similarity">
    <text evidence="3 10">Belongs to the glycosyltransferase 22 family.</text>
</comment>